<sequence length="229" mass="25958">MVIIKKISPLIIFLFLLLIFAFTILVSDRLYLWVSLLIMALTFGLFFLKFERSTLNARAIVFISVLSGIAAISRVPFAAIPGVQPTSFVIIVSALVLGKESGFMIGAVAALVSNMFLGQGPWTPWQMFAWGMMGYFFGALKGTKWIQSKAGLLISGFLWGFLFGWIMNLWFILAFYYEELTLKTFLLYFTGSALFDFYHAISNVIFLALFGTTWIKIITRFQRKWGILN</sequence>
<feature type="transmembrane region" description="Helical" evidence="1">
    <location>
        <begin position="55"/>
        <end position="72"/>
    </location>
</feature>
<dbReference type="Pfam" id="PF12822">
    <property type="entry name" value="ECF_trnsprt"/>
    <property type="match status" value="1"/>
</dbReference>
<feature type="transmembrane region" description="Helical" evidence="1">
    <location>
        <begin position="152"/>
        <end position="177"/>
    </location>
</feature>
<evidence type="ECO:0000256" key="1">
    <source>
        <dbReference type="SAM" id="Phobius"/>
    </source>
</evidence>
<feature type="transmembrane region" description="Helical" evidence="1">
    <location>
        <begin position="124"/>
        <end position="140"/>
    </location>
</feature>
<protein>
    <submittedName>
        <fullName evidence="2">ECF transporter S component</fullName>
    </submittedName>
</protein>
<feature type="transmembrane region" description="Helical" evidence="1">
    <location>
        <begin position="197"/>
        <end position="215"/>
    </location>
</feature>
<keyword evidence="1" id="KW-1133">Transmembrane helix</keyword>
<dbReference type="InterPro" id="IPR024529">
    <property type="entry name" value="ECF_trnsprt_substrate-spec"/>
</dbReference>
<organism evidence="2 3">
    <name type="scientific">Bacillus carboniphilus</name>
    <dbReference type="NCBI Taxonomy" id="86663"/>
    <lineage>
        <taxon>Bacteria</taxon>
        <taxon>Bacillati</taxon>
        <taxon>Bacillota</taxon>
        <taxon>Bacilli</taxon>
        <taxon>Bacillales</taxon>
        <taxon>Bacillaceae</taxon>
        <taxon>Bacillus</taxon>
    </lineage>
</organism>
<dbReference type="Gene3D" id="1.10.1760.20">
    <property type="match status" value="1"/>
</dbReference>
<dbReference type="Proteomes" id="UP001197974">
    <property type="component" value="Chromosome"/>
</dbReference>
<name>A0ABY9JTJ4_9BACI</name>
<dbReference type="InterPro" id="IPR017196">
    <property type="entry name" value="ECF_substrate-spec_UCP037395"/>
</dbReference>
<accession>A0ABY9JTJ4</accession>
<feature type="transmembrane region" description="Helical" evidence="1">
    <location>
        <begin position="30"/>
        <end position="48"/>
    </location>
</feature>
<reference evidence="2 3" key="1">
    <citation type="submission" date="2023-06" db="EMBL/GenBank/DDBJ databases">
        <title>Five Gram-positive bacteria isolated from mangrove sediments in Shenzhen, Guangdong, China.</title>
        <authorList>
            <person name="Yu S."/>
            <person name="Zheng W."/>
            <person name="Huang Y."/>
        </authorList>
    </citation>
    <scope>NUCLEOTIDE SEQUENCE [LARGE SCALE GENOMIC DNA]</scope>
    <source>
        <strain evidence="2 3">SaN35-3</strain>
    </source>
</reference>
<evidence type="ECO:0000313" key="2">
    <source>
        <dbReference type="EMBL" id="WLR42714.1"/>
    </source>
</evidence>
<keyword evidence="3" id="KW-1185">Reference proteome</keyword>
<dbReference type="PIRSF" id="PIRSF037395">
    <property type="entry name" value="UCP037395_ABCper"/>
    <property type="match status" value="1"/>
</dbReference>
<evidence type="ECO:0000313" key="3">
    <source>
        <dbReference type="Proteomes" id="UP001197974"/>
    </source>
</evidence>
<feature type="transmembrane region" description="Helical" evidence="1">
    <location>
        <begin position="7"/>
        <end position="24"/>
    </location>
</feature>
<keyword evidence="1" id="KW-0812">Transmembrane</keyword>
<keyword evidence="1" id="KW-0472">Membrane</keyword>
<dbReference type="EMBL" id="CP129013">
    <property type="protein sequence ID" value="WLR42714.1"/>
    <property type="molecule type" value="Genomic_DNA"/>
</dbReference>
<proteinExistence type="predicted"/>
<gene>
    <name evidence="2" type="ORF">LC087_00220</name>
</gene>